<organism evidence="2">
    <name type="scientific">marine metagenome</name>
    <dbReference type="NCBI Taxonomy" id="408172"/>
    <lineage>
        <taxon>unclassified sequences</taxon>
        <taxon>metagenomes</taxon>
        <taxon>ecological metagenomes</taxon>
    </lineage>
</organism>
<feature type="transmembrane region" description="Helical" evidence="1">
    <location>
        <begin position="83"/>
        <end position="105"/>
    </location>
</feature>
<name>A0A382GRD3_9ZZZZ</name>
<feature type="transmembrane region" description="Helical" evidence="1">
    <location>
        <begin position="21"/>
        <end position="38"/>
    </location>
</feature>
<keyword evidence="1" id="KW-0812">Transmembrane</keyword>
<feature type="non-terminal residue" evidence="2">
    <location>
        <position position="259"/>
    </location>
</feature>
<accession>A0A382GRD3</accession>
<reference evidence="2" key="1">
    <citation type="submission" date="2018-05" db="EMBL/GenBank/DDBJ databases">
        <authorList>
            <person name="Lanie J.A."/>
            <person name="Ng W.-L."/>
            <person name="Kazmierczak K.M."/>
            <person name="Andrzejewski T.M."/>
            <person name="Davidsen T.M."/>
            <person name="Wayne K.J."/>
            <person name="Tettelin H."/>
            <person name="Glass J.I."/>
            <person name="Rusch D."/>
            <person name="Podicherti R."/>
            <person name="Tsui H.-C.T."/>
            <person name="Winkler M.E."/>
        </authorList>
    </citation>
    <scope>NUCLEOTIDE SEQUENCE</scope>
</reference>
<feature type="transmembrane region" description="Helical" evidence="1">
    <location>
        <begin position="166"/>
        <end position="190"/>
    </location>
</feature>
<keyword evidence="1" id="KW-0472">Membrane</keyword>
<feature type="transmembrane region" description="Helical" evidence="1">
    <location>
        <begin position="137"/>
        <end position="154"/>
    </location>
</feature>
<dbReference type="EMBL" id="UINC01056852">
    <property type="protein sequence ID" value="SVB77374.1"/>
    <property type="molecule type" value="Genomic_DNA"/>
</dbReference>
<dbReference type="AlphaFoldDB" id="A0A382GRD3"/>
<feature type="transmembrane region" description="Helical" evidence="1">
    <location>
        <begin position="112"/>
        <end position="131"/>
    </location>
</feature>
<proteinExistence type="predicted"/>
<gene>
    <name evidence="2" type="ORF">METZ01_LOCUS230228</name>
</gene>
<evidence type="ECO:0000313" key="2">
    <source>
        <dbReference type="EMBL" id="SVB77374.1"/>
    </source>
</evidence>
<feature type="transmembrane region" description="Helical" evidence="1">
    <location>
        <begin position="210"/>
        <end position="232"/>
    </location>
</feature>
<keyword evidence="1" id="KW-1133">Transmembrane helix</keyword>
<protein>
    <recommendedName>
        <fullName evidence="3">Glycosyltransferase RgtA/B/C/D-like domain-containing protein</fullName>
    </recommendedName>
</protein>
<sequence>MQRTGGIVLAVRKLFRSRWSWVGLSSVVVTAVYFPLVARESAWSDDYGFLEPLHNFEKIFQDGRPIWAVTFQAVFPESVEALSLLRCIGVLGTAFLVGYLTHLLIKWGTSNASSVLVAVSVGLLPPFHGYVGWASTFILPWVSLAGGIAGFAWIDGVAERRWKSSFVAMLGMVATLLCYPPAAMFCWGLLGLRMVAQRVPMRRSLYEAGSLATLSVLAGLITVLIAGVVNLAKGIEAHARVGIVSSPGEAAEKLVWFVT</sequence>
<evidence type="ECO:0000256" key="1">
    <source>
        <dbReference type="SAM" id="Phobius"/>
    </source>
</evidence>
<evidence type="ECO:0008006" key="3">
    <source>
        <dbReference type="Google" id="ProtNLM"/>
    </source>
</evidence>